<gene>
    <name evidence="1" type="ORF">B1A_19995</name>
</gene>
<dbReference type="InterPro" id="IPR036188">
    <property type="entry name" value="FAD/NAD-bd_sf"/>
</dbReference>
<accession>T0ZRG5</accession>
<dbReference type="PANTHER" id="PTHR10668">
    <property type="entry name" value="PHYTOENE DEHYDROGENASE"/>
    <property type="match status" value="1"/>
</dbReference>
<dbReference type="Pfam" id="PF13450">
    <property type="entry name" value="NAD_binding_8"/>
    <property type="match status" value="1"/>
</dbReference>
<organism evidence="1">
    <name type="scientific">mine drainage metagenome</name>
    <dbReference type="NCBI Taxonomy" id="410659"/>
    <lineage>
        <taxon>unclassified sequences</taxon>
        <taxon>metagenomes</taxon>
        <taxon>ecological metagenomes</taxon>
    </lineage>
</organism>
<sequence length="88" mass="9655">MEAVPSGNASSFDAIVIGGGPNGLMASSYLARAGAHVLLLERRIETGGGLNTDEYFGFRFNLHAIYHMMADVMPAFRDLDLWNFGLRY</sequence>
<comment type="caution">
    <text evidence="1">The sequence shown here is derived from an EMBL/GenBank/DDBJ whole genome shotgun (WGS) entry which is preliminary data.</text>
</comment>
<dbReference type="AlphaFoldDB" id="T0ZRG5"/>
<dbReference type="PANTHER" id="PTHR10668:SF103">
    <property type="entry name" value="PYRIDINE NUCLEOTIDE-DISULFIDE OXIDOREDUCTASE DOMAIN-CONTAINING PROTEIN 2"/>
    <property type="match status" value="1"/>
</dbReference>
<evidence type="ECO:0000313" key="1">
    <source>
        <dbReference type="EMBL" id="EQD31329.1"/>
    </source>
</evidence>
<reference evidence="1" key="2">
    <citation type="journal article" date="2014" name="ISME J.">
        <title>Microbial stratification in low pH oxic and suboxic macroscopic growths along an acid mine drainage.</title>
        <authorList>
            <person name="Mendez-Garcia C."/>
            <person name="Mesa V."/>
            <person name="Sprenger R.R."/>
            <person name="Richter M."/>
            <person name="Diez M.S."/>
            <person name="Solano J."/>
            <person name="Bargiela R."/>
            <person name="Golyshina O.V."/>
            <person name="Manteca A."/>
            <person name="Ramos J.L."/>
            <person name="Gallego J.R."/>
            <person name="Llorente I."/>
            <person name="Martins Dos Santos V.A."/>
            <person name="Jensen O.N."/>
            <person name="Pelaez A.I."/>
            <person name="Sanchez J."/>
            <person name="Ferrer M."/>
        </authorList>
    </citation>
    <scope>NUCLEOTIDE SEQUENCE</scope>
</reference>
<feature type="non-terminal residue" evidence="1">
    <location>
        <position position="88"/>
    </location>
</feature>
<dbReference type="EMBL" id="AUZX01014755">
    <property type="protein sequence ID" value="EQD31329.1"/>
    <property type="molecule type" value="Genomic_DNA"/>
</dbReference>
<name>T0ZRG5_9ZZZZ</name>
<dbReference type="SUPFAM" id="SSF51905">
    <property type="entry name" value="FAD/NAD(P)-binding domain"/>
    <property type="match status" value="1"/>
</dbReference>
<dbReference type="Gene3D" id="3.50.50.60">
    <property type="entry name" value="FAD/NAD(P)-binding domain"/>
    <property type="match status" value="1"/>
</dbReference>
<protein>
    <submittedName>
        <fullName evidence="1">FAD dependent oxidoreductase</fullName>
    </submittedName>
</protein>
<proteinExistence type="predicted"/>
<reference evidence="1" key="1">
    <citation type="submission" date="2013-08" db="EMBL/GenBank/DDBJ databases">
        <authorList>
            <person name="Mendez C."/>
            <person name="Richter M."/>
            <person name="Ferrer M."/>
            <person name="Sanchez J."/>
        </authorList>
    </citation>
    <scope>NUCLEOTIDE SEQUENCE</scope>
</reference>